<dbReference type="EMBL" id="BMIB01000001">
    <property type="protein sequence ID" value="GGH58634.1"/>
    <property type="molecule type" value="Genomic_DNA"/>
</dbReference>
<gene>
    <name evidence="3" type="ORF">GCM10011379_04530</name>
</gene>
<dbReference type="InterPro" id="IPR011635">
    <property type="entry name" value="CARDB"/>
</dbReference>
<dbReference type="CDD" id="cd00063">
    <property type="entry name" value="FN3"/>
    <property type="match status" value="1"/>
</dbReference>
<dbReference type="InterPro" id="IPR012334">
    <property type="entry name" value="Pectin_lyas_fold"/>
</dbReference>
<accession>A0A917INQ1</accession>
<dbReference type="InterPro" id="IPR013783">
    <property type="entry name" value="Ig-like_fold"/>
</dbReference>
<dbReference type="Gene3D" id="2.60.40.10">
    <property type="entry name" value="Immunoglobulins"/>
    <property type="match status" value="2"/>
</dbReference>
<dbReference type="InterPro" id="IPR006626">
    <property type="entry name" value="PbH1"/>
</dbReference>
<dbReference type="Pfam" id="PF07705">
    <property type="entry name" value="CARDB"/>
    <property type="match status" value="1"/>
</dbReference>
<evidence type="ECO:0000256" key="1">
    <source>
        <dbReference type="SAM" id="SignalP"/>
    </source>
</evidence>
<proteinExistence type="predicted"/>
<dbReference type="Gene3D" id="2.160.20.10">
    <property type="entry name" value="Single-stranded right-handed beta-helix, Pectin lyase-like"/>
    <property type="match status" value="1"/>
</dbReference>
<evidence type="ECO:0000259" key="2">
    <source>
        <dbReference type="PROSITE" id="PS50853"/>
    </source>
</evidence>
<organism evidence="3 4">
    <name type="scientific">Filimonas zeae</name>
    <dbReference type="NCBI Taxonomy" id="1737353"/>
    <lineage>
        <taxon>Bacteria</taxon>
        <taxon>Pseudomonadati</taxon>
        <taxon>Bacteroidota</taxon>
        <taxon>Chitinophagia</taxon>
        <taxon>Chitinophagales</taxon>
        <taxon>Chitinophagaceae</taxon>
        <taxon>Filimonas</taxon>
    </lineage>
</organism>
<dbReference type="InterPro" id="IPR036116">
    <property type="entry name" value="FN3_sf"/>
</dbReference>
<keyword evidence="1" id="KW-0732">Signal</keyword>
<dbReference type="Proteomes" id="UP000627292">
    <property type="component" value="Unassembled WGS sequence"/>
</dbReference>
<dbReference type="NCBIfam" id="TIGR04183">
    <property type="entry name" value="Por_Secre_tail"/>
    <property type="match status" value="1"/>
</dbReference>
<evidence type="ECO:0000313" key="3">
    <source>
        <dbReference type="EMBL" id="GGH58634.1"/>
    </source>
</evidence>
<dbReference type="PROSITE" id="PS50853">
    <property type="entry name" value="FN3"/>
    <property type="match status" value="1"/>
</dbReference>
<feature type="chain" id="PRO_5037815847" description="Fibronectin type-III domain-containing protein" evidence="1">
    <location>
        <begin position="22"/>
        <end position="2408"/>
    </location>
</feature>
<reference evidence="3" key="2">
    <citation type="submission" date="2020-09" db="EMBL/GenBank/DDBJ databases">
        <authorList>
            <person name="Sun Q."/>
            <person name="Zhou Y."/>
        </authorList>
    </citation>
    <scope>NUCLEOTIDE SEQUENCE</scope>
    <source>
        <strain evidence="3">CGMCC 1.15290</strain>
    </source>
</reference>
<dbReference type="SMART" id="SM00710">
    <property type="entry name" value="PbH1"/>
    <property type="match status" value="14"/>
</dbReference>
<name>A0A917INQ1_9BACT</name>
<keyword evidence="4" id="KW-1185">Reference proteome</keyword>
<dbReference type="SUPFAM" id="SSF49265">
    <property type="entry name" value="Fibronectin type III"/>
    <property type="match status" value="1"/>
</dbReference>
<dbReference type="Pfam" id="PF18962">
    <property type="entry name" value="Por_Secre_tail"/>
    <property type="match status" value="1"/>
</dbReference>
<feature type="signal peptide" evidence="1">
    <location>
        <begin position="1"/>
        <end position="21"/>
    </location>
</feature>
<dbReference type="InterPro" id="IPR011050">
    <property type="entry name" value="Pectin_lyase_fold/virulence"/>
</dbReference>
<dbReference type="SUPFAM" id="SSF51126">
    <property type="entry name" value="Pectin lyase-like"/>
    <property type="match status" value="3"/>
</dbReference>
<reference evidence="3" key="1">
    <citation type="journal article" date="2014" name="Int. J. Syst. Evol. Microbiol.">
        <title>Complete genome sequence of Corynebacterium casei LMG S-19264T (=DSM 44701T), isolated from a smear-ripened cheese.</title>
        <authorList>
            <consortium name="US DOE Joint Genome Institute (JGI-PGF)"/>
            <person name="Walter F."/>
            <person name="Albersmeier A."/>
            <person name="Kalinowski J."/>
            <person name="Ruckert C."/>
        </authorList>
    </citation>
    <scope>NUCLEOTIDE SEQUENCE</scope>
    <source>
        <strain evidence="3">CGMCC 1.15290</strain>
    </source>
</reference>
<feature type="domain" description="Fibronectin type-III" evidence="2">
    <location>
        <begin position="275"/>
        <end position="367"/>
    </location>
</feature>
<dbReference type="InterPro" id="IPR026444">
    <property type="entry name" value="Secre_tail"/>
</dbReference>
<dbReference type="InterPro" id="IPR003961">
    <property type="entry name" value="FN3_dom"/>
</dbReference>
<evidence type="ECO:0000313" key="4">
    <source>
        <dbReference type="Proteomes" id="UP000627292"/>
    </source>
</evidence>
<protein>
    <recommendedName>
        <fullName evidence="2">Fibronectin type-III domain-containing protein</fullName>
    </recommendedName>
</protein>
<comment type="caution">
    <text evidence="3">The sequence shown here is derived from an EMBL/GenBank/DDBJ whole genome shotgun (WGS) entry which is preliminary data.</text>
</comment>
<sequence length="2408" mass="259085">MLIVLLFFPVFNPLFAQKASAYNITTGTSGSLKADKNGNQINLANAIDLTMEGYQFAAPFDSIGFPFVFMGRVYTHLRIGHNGMVGLAVANTPWNIITSTAPNKLTRKVVYPPTSYMPDQGAVLAAFWDDMRTANVSPTTRKLITGTAPNRCLVIEWNVTVNASSTTATQGGDATFQARLYESTGELEYVYGNMNVGPSSGNVTASVGFTAGEADNQFLALKNLSTLSFTSLASEEPATQMLVNRSTAGTIAGLHAAKDGERRYFRFQPPVLTGNFSNITIQETGATAMRISWNDNFTNKTHYTLYHSTDNITFAAVTDLPANTTSYMATNLEYGKRHYWKVTAFTEGSMQTSSIASDSTRCNLKGSFSIGKSGYFTSIGQAFEAIGNKGMTGSITLELLKDYNSTVEAFPLTFPKKVYCRTPDYTVFLRPAADVTNLEIANTGSTPLLIIDSADNIILDGRPGGTGTLKALTLTGRGTVILMQNASDNIIRYLNIRSDYSSQWAGAITMAGTLGKGCDNNIFDQCNFSDNKTMPRLHLSSITSNNIENSNNQVTGCNFYNFTTWGINLEKGNKAWLIKSNSFYATKEITADSTDCGIIAAYDNEKTVAHLITENYFGGSAPHAEGNPMKVSAQKYYIISSYGDSRIIGNTFKKISTSLTSRYVAHKAVYIGKPKFNNTTDTIRNNTFGGSNIADSISFSNNTGSTNTGIEAEINLINAEYSESKVVITGNTIQNTRLYSSYRFSTNFSFINSSYSKSEINDNQIGTPSDGRNCGNFTGGRTFGIFVRGSMADVNNNLITRLHSAADLAGIYFMMSYAFFLEGQVSGNTISHLTGGYDPAYFYHYNVCGIYSDGMDCNGISKNKIYSLTAEGSRGTLNYTYGIYIRSGYRTPVSGNYIHSLSAGYGSVYGISAPGVKQVDNNIIRLGLDSMGNMISTSVLARTTGIEGGTDIIHNTVYIGGNTAVDSGTATGVSASGNFYNNIVVVKRSFYISGNGRNNIITGNFYNPGKYNNNVYYGTGKGTVFSDFNLDTFDKWRSYFHADTSSVFAEPNFILPDGPAAQMNLHLASPTPAEGKGNTRFTTTADFDGNTRTGKTPVDIGAYAVTGETQDNRMPFIIPDSVPGHHIDSLQIIRATISDETGVDTSAGNKPRIWFRKFYPNTSEWYSLPGQITGGNIRESRWQFPVNYATAGLPVTTTDSIECYIVARDASSFRTIGSAPFFTGNHTHVSTQDTLPLLTFHYKISGPLADTMWVGKGQTFTSLTNELGAFQAINQGIARNKGVIVAITSDLDEKGTYGLNYFPSNGGTGFLKIITTTPVVKVITITSGNPLIKITGSSNITFDGSVNGAGRYLRLINSFNKVIYLDGFPSNKNITIQNLVSETSSYDQSNISIYSGDTNIIIRNCEIKGATGNPGNTGQMYYGIVTGYGARVTVIGNEISNFARAGIYMDAPGDSCVVQNNHLFNSYHRNTYSYTTGIGLNTFLAAGRTFSGGHIISGNYVGGSAPYCKGEPWEVPGNYGTVPSPSFIAIMASSSPTQKSQIYNNTVRNITIGEAASMDFWGISTGGLVEVKDNMVGNKEVADDILVKCKQTVYTGTALNMVGISVTSDSGAIASGNTVANMTASTDTAIAVRGLHIKNVALTQKNTIINITANGSQLQKANNYSIAGMFINTSSADMVIRQNIIHNIHSTGIKANKLAAGMLFNNTTAAATTAKVEVARNQISNITNQSITGGDITGIQLEKANYNIANNQITLSNADNVNAVTIKGIGTQTADTVQKMNILFNSICISGNTTNNTGRSYAVLLNANRKINKFLNNLLYNGRTGNANFALGVNMPAFNNLLWPAAASDYNFMVTADSSTTIEQANNTSTLRVFKKLSGGDASTFAALAADVPKDSLFQQSGNGTLLVNTSASQCWYINGKGLPIDNIGEDFYNNNVRSTAISTGPVDIGAEEFTPAADPQPLLTNGRHSRGGSDTLSLNGRIAAVIEWEDTGTLPELGKAMWYSGIWPNDTTNNGTAEHARFMSGFWKIPATGGNGYKYSITFFYDSAMLGKIQDAPTMVINKKQSGIAGSWQAITPTVVNTIQKTITVRNLTSFSEFTATDASATLHNGVQLPDLYISKLTYNTSTPVTGDTVTMSFTISNKGKTSAGSHKVSIYLSADTVLTPGKNKDTLLTTYEHTSVIESGAEAEIKNNLLTIPCNLASDNYTVFIVVNGNNTIKEADTTNNISRFTIAIKKMAVTITQTDTTICAATLPLSATGATSYSWLPVTGLNTSTGATVQATPSTSVTYIVTGSRGTCTATDSVRLTVYCEPVTPEAPVQPERITQIKCTPNPTNGLLTIAFTLSQPQQVSIIVTNNAGIPVYRNAAVRRTGTVKEEIDLRGMQTGLYYVRIIAENDTAVEKVLLIK</sequence>